<name>A0ABQ5R8A3_9ACTN</name>
<dbReference type="RefSeq" id="WP_281903858.1">
    <property type="nucleotide sequence ID" value="NZ_BSDI01000060.1"/>
</dbReference>
<dbReference type="SUPFAM" id="SSF55909">
    <property type="entry name" value="Pentein"/>
    <property type="match status" value="1"/>
</dbReference>
<dbReference type="EMBL" id="BSDI01000060">
    <property type="protein sequence ID" value="GLI02362.1"/>
    <property type="molecule type" value="Genomic_DNA"/>
</dbReference>
<evidence type="ECO:0008006" key="3">
    <source>
        <dbReference type="Google" id="ProtNLM"/>
    </source>
</evidence>
<dbReference type="Gene3D" id="3.75.10.10">
    <property type="entry name" value="L-arginine/glycine Amidinotransferase, Chain A"/>
    <property type="match status" value="1"/>
</dbReference>
<organism evidence="1 2">
    <name type="scientific">Phytohabitans aurantiacus</name>
    <dbReference type="NCBI Taxonomy" id="3016789"/>
    <lineage>
        <taxon>Bacteria</taxon>
        <taxon>Bacillati</taxon>
        <taxon>Actinomycetota</taxon>
        <taxon>Actinomycetes</taxon>
        <taxon>Micromonosporales</taxon>
        <taxon>Micromonosporaceae</taxon>
    </lineage>
</organism>
<keyword evidence="2" id="KW-1185">Reference proteome</keyword>
<sequence length="425" mass="46581">MVEASARPRHYTTPPALVRRYTGDLSVESQRVRAQAGPIIADLLPPRPERPSLVASAGGPVTRILFTIPAYAVDSPPLAAAYQDLLAKLPAQTRFLVLTHESAAETVGGWSDRIDVVAGPDHINFSVWAEDGYVVVVDAGTTYFVEPFSFPRYGDSLVADLVANADPALERTQAPLYFQGGNLLIGDDFFLIGADYPANTLRYVGGILVPEPGERPADLVRRLYGEYLDPDRRLIYVGSSLPVPEQRTRRFTLDGAEWTEVLYAGNQPGTTQPVFHIDMLVTLAGRGDDGRYRVLVGDPRAAAEVLGTPTPAHAMPEVFDDIAAGLARQGFDVVRNPLPLVYVDDPDRRERWWYFATANNALVSDGVVYLPTYGHGAWPELAATDEANGRIWTGLGYEVVYLTDFHPFAENLGSVHCIKKYLARA</sequence>
<comment type="caution">
    <text evidence="1">The sequence shown here is derived from an EMBL/GenBank/DDBJ whole genome shotgun (WGS) entry which is preliminary data.</text>
</comment>
<evidence type="ECO:0000313" key="1">
    <source>
        <dbReference type="EMBL" id="GLI02362.1"/>
    </source>
</evidence>
<protein>
    <recommendedName>
        <fullName evidence="3">Agmatine deiminase</fullName>
    </recommendedName>
</protein>
<gene>
    <name evidence="1" type="ORF">Pa4123_76400</name>
</gene>
<dbReference type="Proteomes" id="UP001144280">
    <property type="component" value="Unassembled WGS sequence"/>
</dbReference>
<accession>A0ABQ5R8A3</accession>
<proteinExistence type="predicted"/>
<reference evidence="1" key="1">
    <citation type="submission" date="2022-12" db="EMBL/GenBank/DDBJ databases">
        <title>New Phytohabitans aurantiacus sp. RD004123 nov., an actinomycete isolated from soil.</title>
        <authorList>
            <person name="Triningsih D.W."/>
            <person name="Harunari E."/>
            <person name="Igarashi Y."/>
        </authorList>
    </citation>
    <scope>NUCLEOTIDE SEQUENCE</scope>
    <source>
        <strain evidence="1">RD004123</strain>
    </source>
</reference>
<evidence type="ECO:0000313" key="2">
    <source>
        <dbReference type="Proteomes" id="UP001144280"/>
    </source>
</evidence>